<keyword evidence="1" id="KW-0732">Signal</keyword>
<feature type="signal peptide" evidence="1">
    <location>
        <begin position="1"/>
        <end position="18"/>
    </location>
</feature>
<accession>A0A844AW09</accession>
<evidence type="ECO:0008006" key="4">
    <source>
        <dbReference type="Google" id="ProtNLM"/>
    </source>
</evidence>
<evidence type="ECO:0000313" key="3">
    <source>
        <dbReference type="Proteomes" id="UP000436694"/>
    </source>
</evidence>
<evidence type="ECO:0000313" key="2">
    <source>
        <dbReference type="EMBL" id="MQY44067.1"/>
    </source>
</evidence>
<dbReference type="EMBL" id="WIXK01000010">
    <property type="protein sequence ID" value="MQY44067.1"/>
    <property type="molecule type" value="Genomic_DNA"/>
</dbReference>
<proteinExistence type="predicted"/>
<comment type="caution">
    <text evidence="2">The sequence shown here is derived from an EMBL/GenBank/DDBJ whole genome shotgun (WGS) entry which is preliminary data.</text>
</comment>
<dbReference type="Proteomes" id="UP000436694">
    <property type="component" value="Unassembled WGS sequence"/>
</dbReference>
<organism evidence="2 3">
    <name type="scientific">Tritonibacter aquimaris</name>
    <dbReference type="NCBI Taxonomy" id="2663379"/>
    <lineage>
        <taxon>Bacteria</taxon>
        <taxon>Pseudomonadati</taxon>
        <taxon>Pseudomonadota</taxon>
        <taxon>Alphaproteobacteria</taxon>
        <taxon>Rhodobacterales</taxon>
        <taxon>Paracoccaceae</taxon>
        <taxon>Tritonibacter</taxon>
    </lineage>
</organism>
<dbReference type="RefSeq" id="WP_153548960.1">
    <property type="nucleotide sequence ID" value="NZ_WIXK01000010.1"/>
</dbReference>
<name>A0A844AW09_9RHOB</name>
<gene>
    <name evidence="2" type="ORF">GG681_15590</name>
</gene>
<evidence type="ECO:0000256" key="1">
    <source>
        <dbReference type="SAM" id="SignalP"/>
    </source>
</evidence>
<dbReference type="AlphaFoldDB" id="A0A844AW09"/>
<keyword evidence="3" id="KW-1185">Reference proteome</keyword>
<reference evidence="2 3" key="1">
    <citation type="submission" date="2019-10" db="EMBL/GenBank/DDBJ databases">
        <title>Epibacterium sp. nov., isolated from seawater.</title>
        <authorList>
            <person name="Zhang X."/>
            <person name="Li N."/>
        </authorList>
    </citation>
    <scope>NUCLEOTIDE SEQUENCE [LARGE SCALE GENOMIC DNA]</scope>
    <source>
        <strain evidence="2 3">SM1969</strain>
    </source>
</reference>
<sequence>MRLAFILLFGLTANMAIADVGLSNAVRLGSASFRWLGVNIYDATLYTQSARGFSWNNPLALELIYKTGVSGKKLAGSAVIEISRLEGKPADHQEFMAKLRSCFRDVKTGDRYVAVSPAKNRVNLSLNGRRTCSVNHPGARERFLGIWLSPKSRAPKLSRRLRGE</sequence>
<feature type="chain" id="PRO_5032333924" description="Chalcone isomerase domain-containing protein" evidence="1">
    <location>
        <begin position="19"/>
        <end position="164"/>
    </location>
</feature>
<protein>
    <recommendedName>
        <fullName evidence="4">Chalcone isomerase domain-containing protein</fullName>
    </recommendedName>
</protein>